<dbReference type="SMART" id="SM00530">
    <property type="entry name" value="HTH_XRE"/>
    <property type="match status" value="1"/>
</dbReference>
<dbReference type="EMBL" id="JABAFD010000004">
    <property type="protein sequence ID" value="NME09481.1"/>
    <property type="molecule type" value="Genomic_DNA"/>
</dbReference>
<evidence type="ECO:0000259" key="2">
    <source>
        <dbReference type="PROSITE" id="PS50943"/>
    </source>
</evidence>
<evidence type="ECO:0000313" key="3">
    <source>
        <dbReference type="EMBL" id="NME09481.1"/>
    </source>
</evidence>
<dbReference type="CDD" id="cd00093">
    <property type="entry name" value="HTH_XRE"/>
    <property type="match status" value="1"/>
</dbReference>
<dbReference type="RefSeq" id="WP_142730421.1">
    <property type="nucleotide sequence ID" value="NZ_CANCWH010000003.1"/>
</dbReference>
<dbReference type="GO" id="GO:0003677">
    <property type="term" value="F:DNA binding"/>
    <property type="evidence" value="ECO:0007669"/>
    <property type="project" value="UniProtKB-KW"/>
</dbReference>
<keyword evidence="1" id="KW-0238">DNA-binding</keyword>
<reference evidence="3 6" key="2">
    <citation type="submission" date="2020-04" db="EMBL/GenBank/DDBJ databases">
        <authorList>
            <person name="Hitch T.C.A."/>
            <person name="Wylensek D."/>
            <person name="Clavel T."/>
        </authorList>
    </citation>
    <scope>NUCLEOTIDE SEQUENCE [LARGE SCALE GENOMIC DNA]</scope>
    <source>
        <strain evidence="3 6">Med78_4-601-WT-2</strain>
    </source>
</reference>
<accession>A0A5P3XBY9</accession>
<reference evidence="4 5" key="1">
    <citation type="submission" date="2018-09" db="EMBL/GenBank/DDBJ databases">
        <title>A clostridial neurotoxin that targets Anopheles mosquitoes.</title>
        <authorList>
            <person name="Contreras E."/>
            <person name="Masuyer G."/>
            <person name="Qureshi N."/>
            <person name="Chawla S."/>
            <person name="Lim H.L."/>
            <person name="Chen J."/>
            <person name="Stenmark P."/>
            <person name="Gill S."/>
        </authorList>
    </citation>
    <scope>NUCLEOTIDE SEQUENCE [LARGE SCALE GENOMIC DNA]</scope>
    <source>
        <strain evidence="4 5">Cbm</strain>
    </source>
</reference>
<sequence>MIYKNNLKGIRVSKGLTQESLARLINMPKSTYIKKENEETFFNIKEAKKIAEVLGLGVEYIFLNEGYQKGNK</sequence>
<dbReference type="PANTHER" id="PTHR46558">
    <property type="entry name" value="TRACRIPTIONAL REGULATORY PROTEIN-RELATED-RELATED"/>
    <property type="match status" value="1"/>
</dbReference>
<protein>
    <submittedName>
        <fullName evidence="3">Helix-turn-helix transcriptional regulator</fullName>
    </submittedName>
    <submittedName>
        <fullName evidence="4">XRE family transcriptional regulator</fullName>
    </submittedName>
</protein>
<dbReference type="InterPro" id="IPR010982">
    <property type="entry name" value="Lambda_DNA-bd_dom_sf"/>
</dbReference>
<dbReference type="AlphaFoldDB" id="A0A5P3XBY9"/>
<dbReference type="Proteomes" id="UP000573963">
    <property type="component" value="Unassembled WGS sequence"/>
</dbReference>
<dbReference type="Proteomes" id="UP000326961">
    <property type="component" value="Chromosome"/>
</dbReference>
<organism evidence="4 5">
    <name type="scientific">Paraclostridium bifermentans</name>
    <name type="common">Clostridium bifermentans</name>
    <dbReference type="NCBI Taxonomy" id="1490"/>
    <lineage>
        <taxon>Bacteria</taxon>
        <taxon>Bacillati</taxon>
        <taxon>Bacillota</taxon>
        <taxon>Clostridia</taxon>
        <taxon>Peptostreptococcales</taxon>
        <taxon>Peptostreptococcaceae</taxon>
        <taxon>Paraclostridium</taxon>
    </lineage>
</organism>
<evidence type="ECO:0000313" key="4">
    <source>
        <dbReference type="EMBL" id="QEZ68497.1"/>
    </source>
</evidence>
<dbReference type="EMBL" id="CP032452">
    <property type="protein sequence ID" value="QEZ68497.1"/>
    <property type="molecule type" value="Genomic_DNA"/>
</dbReference>
<evidence type="ECO:0000256" key="1">
    <source>
        <dbReference type="ARBA" id="ARBA00023125"/>
    </source>
</evidence>
<feature type="domain" description="HTH cro/C1-type" evidence="2">
    <location>
        <begin position="7"/>
        <end position="61"/>
    </location>
</feature>
<gene>
    <name evidence="4" type="ORF">D4A35_05910</name>
    <name evidence="3" type="ORF">HF875_08110</name>
</gene>
<evidence type="ECO:0000313" key="6">
    <source>
        <dbReference type="Proteomes" id="UP000573963"/>
    </source>
</evidence>
<name>A0A5P3XBY9_PARBF</name>
<proteinExistence type="predicted"/>
<dbReference type="PROSITE" id="PS50943">
    <property type="entry name" value="HTH_CROC1"/>
    <property type="match status" value="1"/>
</dbReference>
<evidence type="ECO:0000313" key="5">
    <source>
        <dbReference type="Proteomes" id="UP000326961"/>
    </source>
</evidence>
<dbReference type="InterPro" id="IPR001387">
    <property type="entry name" value="Cro/C1-type_HTH"/>
</dbReference>
<dbReference type="PANTHER" id="PTHR46558:SF4">
    <property type="entry name" value="DNA-BIDING PHAGE PROTEIN"/>
    <property type="match status" value="1"/>
</dbReference>
<dbReference type="Gene3D" id="1.10.260.40">
    <property type="entry name" value="lambda repressor-like DNA-binding domains"/>
    <property type="match status" value="1"/>
</dbReference>
<dbReference type="Pfam" id="PF01381">
    <property type="entry name" value="HTH_3"/>
    <property type="match status" value="1"/>
</dbReference>
<dbReference type="SUPFAM" id="SSF47413">
    <property type="entry name" value="lambda repressor-like DNA-binding domains"/>
    <property type="match status" value="1"/>
</dbReference>